<dbReference type="OrthoDB" id="4297347at2"/>
<sequence length="145" mass="15242">MSTDHSRRKVATAYEPTAVYPAADLAPIPTEGTRVVGYREYAGMLVPIIEAHPEPVMYQPRDLTPRPVIDPRAQVIAASGIFAAGTGWGVAQVLSSLAAVGSGALMWLAIAIVAAKVTGGSRGSTTNTTTVHNHNKWFGRSNTSA</sequence>
<dbReference type="Proteomes" id="UP000305778">
    <property type="component" value="Unassembled WGS sequence"/>
</dbReference>
<gene>
    <name evidence="3" type="ORF">FCI23_10565</name>
</gene>
<evidence type="ECO:0000313" key="3">
    <source>
        <dbReference type="EMBL" id="TKA11764.1"/>
    </source>
</evidence>
<proteinExistence type="predicted"/>
<reference evidence="3 4" key="1">
    <citation type="submission" date="2019-04" db="EMBL/GenBank/DDBJ databases">
        <title>Streptomyces oryziradicis sp. nov., a novel actinomycete isolated from rhizosphere soil of rice (Oryza sativa L.).</title>
        <authorList>
            <person name="Li C."/>
        </authorList>
    </citation>
    <scope>NUCLEOTIDE SEQUENCE [LARGE SCALE GENOMIC DNA]</scope>
    <source>
        <strain evidence="3 4">NEAU-C40</strain>
    </source>
</reference>
<keyword evidence="4" id="KW-1185">Reference proteome</keyword>
<dbReference type="AlphaFoldDB" id="A0A4U0SP12"/>
<protein>
    <submittedName>
        <fullName evidence="3">Uncharacterized protein</fullName>
    </submittedName>
</protein>
<comment type="caution">
    <text evidence="3">The sequence shown here is derived from an EMBL/GenBank/DDBJ whole genome shotgun (WGS) entry which is preliminary data.</text>
</comment>
<feature type="region of interest" description="Disordered" evidence="1">
    <location>
        <begin position="121"/>
        <end position="145"/>
    </location>
</feature>
<dbReference type="RefSeq" id="WP_136723224.1">
    <property type="nucleotide sequence ID" value="NZ_SUMC01000007.1"/>
</dbReference>
<keyword evidence="2" id="KW-0812">Transmembrane</keyword>
<accession>A0A4U0SP12</accession>
<organism evidence="3 4">
    <name type="scientific">Actinacidiphila oryziradicis</name>
    <dbReference type="NCBI Taxonomy" id="2571141"/>
    <lineage>
        <taxon>Bacteria</taxon>
        <taxon>Bacillati</taxon>
        <taxon>Actinomycetota</taxon>
        <taxon>Actinomycetes</taxon>
        <taxon>Kitasatosporales</taxon>
        <taxon>Streptomycetaceae</taxon>
        <taxon>Actinacidiphila</taxon>
    </lineage>
</organism>
<name>A0A4U0SP12_9ACTN</name>
<keyword evidence="2" id="KW-1133">Transmembrane helix</keyword>
<evidence type="ECO:0000256" key="1">
    <source>
        <dbReference type="SAM" id="MobiDB-lite"/>
    </source>
</evidence>
<evidence type="ECO:0000256" key="2">
    <source>
        <dbReference type="SAM" id="Phobius"/>
    </source>
</evidence>
<feature type="compositionally biased region" description="Low complexity" evidence="1">
    <location>
        <begin position="121"/>
        <end position="132"/>
    </location>
</feature>
<evidence type="ECO:0000313" key="4">
    <source>
        <dbReference type="Proteomes" id="UP000305778"/>
    </source>
</evidence>
<dbReference type="EMBL" id="SUMC01000007">
    <property type="protein sequence ID" value="TKA11764.1"/>
    <property type="molecule type" value="Genomic_DNA"/>
</dbReference>
<keyword evidence="2" id="KW-0472">Membrane</keyword>
<feature type="transmembrane region" description="Helical" evidence="2">
    <location>
        <begin position="97"/>
        <end position="115"/>
    </location>
</feature>